<reference evidence="3" key="1">
    <citation type="journal article" date="2018" name="Nat. Microbiol.">
        <title>Leveraging single-cell genomics to expand the fungal tree of life.</title>
        <authorList>
            <person name="Ahrendt S.R."/>
            <person name="Quandt C.A."/>
            <person name="Ciobanu D."/>
            <person name="Clum A."/>
            <person name="Salamov A."/>
            <person name="Andreopoulos B."/>
            <person name="Cheng J.F."/>
            <person name="Woyke T."/>
            <person name="Pelin A."/>
            <person name="Henrissat B."/>
            <person name="Reynolds N.K."/>
            <person name="Benny G.L."/>
            <person name="Smith M.E."/>
            <person name="James T.Y."/>
            <person name="Grigoriev I.V."/>
        </authorList>
    </citation>
    <scope>NUCLEOTIDE SEQUENCE [LARGE SCALE GENOMIC DNA]</scope>
    <source>
        <strain evidence="3">ATCC 52028</strain>
    </source>
</reference>
<organism evidence="2 3">
    <name type="scientific">Caulochytrium protostelioides</name>
    <dbReference type="NCBI Taxonomy" id="1555241"/>
    <lineage>
        <taxon>Eukaryota</taxon>
        <taxon>Fungi</taxon>
        <taxon>Fungi incertae sedis</taxon>
        <taxon>Chytridiomycota</taxon>
        <taxon>Chytridiomycota incertae sedis</taxon>
        <taxon>Chytridiomycetes</taxon>
        <taxon>Caulochytriales</taxon>
        <taxon>Caulochytriaceae</taxon>
        <taxon>Caulochytrium</taxon>
    </lineage>
</organism>
<sequence length="462" mass="49807">MSPACEPLYHTEQINFLGTLLSRLRGEQDNAFGNQVAQLLEQQEYLTCLTRFAENSHLLLQLDNAQFVPHYNILAALILDIKPTEALQQAVALITGPLLKDDAAKRPQLKLNALTTLYNVLESDSPVRYDVFDAILQLATAAHQAAAVVPTLAAQPHADALNRLCAEWGVTDLARQQRLYQRTLALLAAAGPEHAALTHAYQLAYLALFDGADAAQRALREQSGLQAEVESIIADALRLEDAVYYEELYLLDIVQALGASNRHVALLKIFVDGTVADYDAFVAKDNGAAFVADAAKLDAAAAADKIRLLTLAGLASSIVASPGSADAAATATATATAVVVPSEAAPTLLTYAQIADALRIAVDDVDAWVIRATRANLVTAKMDPIRQTVCVSRALFRTFRGPQPWKALRDALTRWDGKLEEVLSVLDKAKVVAVETAQQSAQKGRRGPYKGGPRGGKRDDRE</sequence>
<dbReference type="Proteomes" id="UP000274922">
    <property type="component" value="Unassembled WGS sequence"/>
</dbReference>
<dbReference type="EMBL" id="ML014124">
    <property type="protein sequence ID" value="RKP03369.1"/>
    <property type="molecule type" value="Genomic_DNA"/>
</dbReference>
<accession>A0A4V1IVA4</accession>
<gene>
    <name evidence="2" type="ORF">CXG81DRAFT_24024</name>
</gene>
<dbReference type="GO" id="GO:0005852">
    <property type="term" value="C:eukaryotic translation initiation factor 3 complex"/>
    <property type="evidence" value="ECO:0007669"/>
    <property type="project" value="TreeGrafter"/>
</dbReference>
<dbReference type="GO" id="GO:0002183">
    <property type="term" value="P:cytoplasmic translational initiation"/>
    <property type="evidence" value="ECO:0007669"/>
    <property type="project" value="TreeGrafter"/>
</dbReference>
<dbReference type="InterPro" id="IPR045237">
    <property type="entry name" value="COPS7/eIF3m"/>
</dbReference>
<proteinExistence type="predicted"/>
<evidence type="ECO:0008006" key="4">
    <source>
        <dbReference type="Google" id="ProtNLM"/>
    </source>
</evidence>
<dbReference type="STRING" id="1555241.A0A4V1IVA4"/>
<dbReference type="AlphaFoldDB" id="A0A4V1IVA4"/>
<feature type="region of interest" description="Disordered" evidence="1">
    <location>
        <begin position="436"/>
        <end position="462"/>
    </location>
</feature>
<evidence type="ECO:0000313" key="2">
    <source>
        <dbReference type="EMBL" id="RKP03369.1"/>
    </source>
</evidence>
<evidence type="ECO:0000313" key="3">
    <source>
        <dbReference type="Proteomes" id="UP000274922"/>
    </source>
</evidence>
<dbReference type="PANTHER" id="PTHR15350">
    <property type="entry name" value="COP9 SIGNALOSOME COMPLEX SUBUNIT 7/DENDRITIC CELL PROTEIN GA17"/>
    <property type="match status" value="1"/>
</dbReference>
<protein>
    <recommendedName>
        <fullName evidence="4">PCI domain-containing protein</fullName>
    </recommendedName>
</protein>
<evidence type="ECO:0000256" key="1">
    <source>
        <dbReference type="SAM" id="MobiDB-lite"/>
    </source>
</evidence>
<dbReference type="OrthoDB" id="10267031at2759"/>
<keyword evidence="3" id="KW-1185">Reference proteome</keyword>
<name>A0A4V1IVA4_9FUNG</name>
<dbReference type="PANTHER" id="PTHR15350:SF2">
    <property type="entry name" value="EUKARYOTIC TRANSLATION INITIATION FACTOR 3 SUBUNIT M"/>
    <property type="match status" value="1"/>
</dbReference>